<evidence type="ECO:0000259" key="7">
    <source>
        <dbReference type="PROSITE" id="PS50850"/>
    </source>
</evidence>
<gene>
    <name evidence="8" type="ORF">ACFQV2_29615</name>
</gene>
<sequence length="394" mass="39911">MRGTRDLALVASGAAVSLFGTAVTLIVLLLHVKDFGPYAVVGVLVAEFVPVTLVAPLSGLLVDRLPNRKLMIAGQLLQAGAVLTLTTVLHSLPLILVTLVVLGCGTSVVNPAAAALIPVICGEDRSARGYSWLGVGRGAGMLAGSAVGGLLVAVLGTRDALFVDAATYLVQASMLSFVKAERDPRGQRTRERRGATAGLRLLVSDPVLRVATLCLGVACVGVMFADVANVFYVTEVLGGGAVTLGLLHACWMVGVLIGARIAVRLVTQRALLVGLGTACVVMGVGMLIPAVLPFTAPVALGYVVGGIANGAQNVTNQGIVRARSPEHLRGRAFAAAGAVLVGSNVLGTVLGGVVVALLGARETFALAGVATLCVGVAALVALRAVDTTRTAPVT</sequence>
<feature type="transmembrane region" description="Helical" evidence="6">
    <location>
        <begin position="236"/>
        <end position="258"/>
    </location>
</feature>
<feature type="domain" description="Major facilitator superfamily (MFS) profile" evidence="7">
    <location>
        <begin position="200"/>
        <end position="394"/>
    </location>
</feature>
<protein>
    <submittedName>
        <fullName evidence="8">MFS transporter</fullName>
    </submittedName>
</protein>
<dbReference type="PRINTS" id="PR01988">
    <property type="entry name" value="EXPORTERBACE"/>
</dbReference>
<evidence type="ECO:0000256" key="3">
    <source>
        <dbReference type="ARBA" id="ARBA00022692"/>
    </source>
</evidence>
<keyword evidence="9" id="KW-1185">Reference proteome</keyword>
<reference evidence="9" key="1">
    <citation type="journal article" date="2019" name="Int. J. Syst. Evol. Microbiol.">
        <title>The Global Catalogue of Microorganisms (GCM) 10K type strain sequencing project: providing services to taxonomists for standard genome sequencing and annotation.</title>
        <authorList>
            <consortium name="The Broad Institute Genomics Platform"/>
            <consortium name="The Broad Institute Genome Sequencing Center for Infectious Disease"/>
            <person name="Wu L."/>
            <person name="Ma J."/>
        </authorList>
    </citation>
    <scope>NUCLEOTIDE SEQUENCE [LARGE SCALE GENOMIC DNA]</scope>
    <source>
        <strain evidence="9">JCM 17695</strain>
    </source>
</reference>
<dbReference type="InterPro" id="IPR036259">
    <property type="entry name" value="MFS_trans_sf"/>
</dbReference>
<evidence type="ECO:0000256" key="4">
    <source>
        <dbReference type="ARBA" id="ARBA00022989"/>
    </source>
</evidence>
<dbReference type="PANTHER" id="PTHR23513">
    <property type="entry name" value="INTEGRAL MEMBRANE EFFLUX PROTEIN-RELATED"/>
    <property type="match status" value="1"/>
</dbReference>
<comment type="subcellular location">
    <subcellularLocation>
        <location evidence="1">Cell membrane</location>
        <topology evidence="1">Multi-pass membrane protein</topology>
    </subcellularLocation>
</comment>
<dbReference type="Proteomes" id="UP001596512">
    <property type="component" value="Unassembled WGS sequence"/>
</dbReference>
<feature type="transmembrane region" description="Helical" evidence="6">
    <location>
        <begin position="7"/>
        <end position="32"/>
    </location>
</feature>
<evidence type="ECO:0000256" key="1">
    <source>
        <dbReference type="ARBA" id="ARBA00004651"/>
    </source>
</evidence>
<proteinExistence type="predicted"/>
<dbReference type="SUPFAM" id="SSF103473">
    <property type="entry name" value="MFS general substrate transporter"/>
    <property type="match status" value="1"/>
</dbReference>
<accession>A0ABW2TW22</accession>
<organism evidence="8 9">
    <name type="scientific">Actinokineospora soli</name>
    <dbReference type="NCBI Taxonomy" id="1048753"/>
    <lineage>
        <taxon>Bacteria</taxon>
        <taxon>Bacillati</taxon>
        <taxon>Actinomycetota</taxon>
        <taxon>Actinomycetes</taxon>
        <taxon>Pseudonocardiales</taxon>
        <taxon>Pseudonocardiaceae</taxon>
        <taxon>Actinokineospora</taxon>
    </lineage>
</organism>
<keyword evidence="5 6" id="KW-0472">Membrane</keyword>
<evidence type="ECO:0000256" key="2">
    <source>
        <dbReference type="ARBA" id="ARBA00022475"/>
    </source>
</evidence>
<dbReference type="Pfam" id="PF07690">
    <property type="entry name" value="MFS_1"/>
    <property type="match status" value="1"/>
</dbReference>
<dbReference type="Gene3D" id="1.20.1250.20">
    <property type="entry name" value="MFS general substrate transporter like domains"/>
    <property type="match status" value="1"/>
</dbReference>
<dbReference type="InterPro" id="IPR020846">
    <property type="entry name" value="MFS_dom"/>
</dbReference>
<dbReference type="InterPro" id="IPR011701">
    <property type="entry name" value="MFS"/>
</dbReference>
<evidence type="ECO:0000256" key="5">
    <source>
        <dbReference type="ARBA" id="ARBA00023136"/>
    </source>
</evidence>
<dbReference type="PROSITE" id="PS50850">
    <property type="entry name" value="MFS"/>
    <property type="match status" value="2"/>
</dbReference>
<feature type="transmembrane region" description="Helical" evidence="6">
    <location>
        <begin position="38"/>
        <end position="58"/>
    </location>
</feature>
<keyword evidence="2" id="KW-1003">Cell membrane</keyword>
<dbReference type="PANTHER" id="PTHR23513:SF6">
    <property type="entry name" value="MAJOR FACILITATOR SUPERFAMILY ASSOCIATED DOMAIN-CONTAINING PROTEIN"/>
    <property type="match status" value="1"/>
</dbReference>
<feature type="domain" description="Major facilitator superfamily (MFS) profile" evidence="7">
    <location>
        <begin position="1"/>
        <end position="183"/>
    </location>
</feature>
<evidence type="ECO:0000256" key="6">
    <source>
        <dbReference type="SAM" id="Phobius"/>
    </source>
</evidence>
<comment type="caution">
    <text evidence="8">The sequence shown here is derived from an EMBL/GenBank/DDBJ whole genome shotgun (WGS) entry which is preliminary data.</text>
</comment>
<feature type="transmembrane region" description="Helical" evidence="6">
    <location>
        <begin position="132"/>
        <end position="154"/>
    </location>
</feature>
<feature type="transmembrane region" description="Helical" evidence="6">
    <location>
        <begin position="332"/>
        <end position="358"/>
    </location>
</feature>
<feature type="transmembrane region" description="Helical" evidence="6">
    <location>
        <begin position="199"/>
        <end position="224"/>
    </location>
</feature>
<feature type="transmembrane region" description="Helical" evidence="6">
    <location>
        <begin position="270"/>
        <end position="288"/>
    </location>
</feature>
<evidence type="ECO:0000313" key="8">
    <source>
        <dbReference type="EMBL" id="MFC7616986.1"/>
    </source>
</evidence>
<dbReference type="EMBL" id="JBHTEY010000004">
    <property type="protein sequence ID" value="MFC7616986.1"/>
    <property type="molecule type" value="Genomic_DNA"/>
</dbReference>
<keyword evidence="3 6" id="KW-0812">Transmembrane</keyword>
<feature type="transmembrane region" description="Helical" evidence="6">
    <location>
        <begin position="364"/>
        <end position="385"/>
    </location>
</feature>
<name>A0ABW2TW22_9PSEU</name>
<keyword evidence="4 6" id="KW-1133">Transmembrane helix</keyword>
<dbReference type="CDD" id="cd06173">
    <property type="entry name" value="MFS_MefA_like"/>
    <property type="match status" value="1"/>
</dbReference>
<evidence type="ECO:0000313" key="9">
    <source>
        <dbReference type="Proteomes" id="UP001596512"/>
    </source>
</evidence>
<dbReference type="InterPro" id="IPR022324">
    <property type="entry name" value="Bacilysin_exporter_BacE_put"/>
</dbReference>